<reference evidence="2 3" key="1">
    <citation type="submission" date="2017-07" db="EMBL/GenBank/DDBJ databases">
        <title>Mechanisms for carbon and nitrogen cycling indicate functional differentiation within the Candidate Phyla Radiation.</title>
        <authorList>
            <person name="Danczak R.E."/>
            <person name="Johnston M.D."/>
            <person name="Kenah C."/>
            <person name="Slattery M."/>
            <person name="Wrighton K.C."/>
            <person name="Wilkins M.J."/>
        </authorList>
    </citation>
    <scope>NUCLEOTIDE SEQUENCE [LARGE SCALE GENOMIC DNA]</scope>
    <source>
        <strain evidence="2">Athens1014_28</strain>
    </source>
</reference>
<keyword evidence="1" id="KW-1133">Transmembrane helix</keyword>
<feature type="transmembrane region" description="Helical" evidence="1">
    <location>
        <begin position="66"/>
        <end position="85"/>
    </location>
</feature>
<dbReference type="EMBL" id="VMGN01000030">
    <property type="protein sequence ID" value="TSC93734.1"/>
    <property type="molecule type" value="Genomic_DNA"/>
</dbReference>
<keyword evidence="1" id="KW-0812">Transmembrane</keyword>
<organism evidence="2 3">
    <name type="scientific">Candidatus Berkelbacteria bacterium Athens1014_28</name>
    <dbReference type="NCBI Taxonomy" id="2017145"/>
    <lineage>
        <taxon>Bacteria</taxon>
        <taxon>Candidatus Berkelbacteria</taxon>
    </lineage>
</organism>
<dbReference type="Proteomes" id="UP000316495">
    <property type="component" value="Unassembled WGS sequence"/>
</dbReference>
<evidence type="ECO:0000313" key="3">
    <source>
        <dbReference type="Proteomes" id="UP000316495"/>
    </source>
</evidence>
<feature type="transmembrane region" description="Helical" evidence="1">
    <location>
        <begin position="14"/>
        <end position="32"/>
    </location>
</feature>
<comment type="caution">
    <text evidence="2">The sequence shown here is derived from an EMBL/GenBank/DDBJ whole genome shotgun (WGS) entry which is preliminary data.</text>
</comment>
<gene>
    <name evidence="2" type="ORF">Athens101428_554</name>
</gene>
<sequence>MRGIIKFRIKKPKLAVFVVVSTAVVLLWRNIFSFLKRRFRLALLLTENNKQVREIVKRIRHLFRRFALKAAVLSALIGLIFTLTIPHIKAESSAWDFGVSGDYTFDSNLIEVISNSGRLKDQQYVTDANTAGLWHNDESSGLTADDASANANDATLCANGSVFSTGKINNALSLDGNASCAKVNDSASLSMSSALTQEAFVKFNSAFDKTSGNPFTVTDKGNYKLYFDSTDGKLKFELDPSTAKSWTKQGEGVGNSWPIQNPGSVRSLVEYSSALYVGLEGAAGDAEIWRYSGSGTSWTKIGGDGLNSSWGDQMFESVTSLIVRGTNILAGLGSTTNDAEVWSWNGSAWTKIGGDGLNQSWSSNDRVFAFANIGSITYAATGSNGAGGANVYSYDGSIWTWIGGQGINSSWAATTYEQAYSITASATTLYVGLGFNTGEAEVWSWNGSSWTKIADDGLGFSAGYEIVASLVYSGTTLYAGLSNNAGDADVYSWNGTTWTQIGGDALNSSWTGSYESVQGLIMVNSVLYAGLGTNADDAEVWSWNGSAWTKIGGDTLNSSWTYGKESAWLGSLGNDLIVGTGIEYYDSEVWRYSGGAWSWIGGKD</sequence>
<keyword evidence="1" id="KW-0472">Membrane</keyword>
<evidence type="ECO:0000313" key="2">
    <source>
        <dbReference type="EMBL" id="TSC93734.1"/>
    </source>
</evidence>
<evidence type="ECO:0000256" key="1">
    <source>
        <dbReference type="SAM" id="Phobius"/>
    </source>
</evidence>
<dbReference type="Gene3D" id="2.60.120.200">
    <property type="match status" value="1"/>
</dbReference>
<feature type="non-terminal residue" evidence="2">
    <location>
        <position position="604"/>
    </location>
</feature>
<name>A0A554LLQ8_9BACT</name>
<proteinExistence type="predicted"/>
<dbReference type="SUPFAM" id="SSF49899">
    <property type="entry name" value="Concanavalin A-like lectins/glucanases"/>
    <property type="match status" value="1"/>
</dbReference>
<dbReference type="InterPro" id="IPR013320">
    <property type="entry name" value="ConA-like_dom_sf"/>
</dbReference>
<dbReference type="AlphaFoldDB" id="A0A554LLQ8"/>
<protein>
    <submittedName>
        <fullName evidence="2">Putative secreted protein containing fibronectin type III protein</fullName>
    </submittedName>
</protein>
<accession>A0A554LLQ8</accession>